<evidence type="ECO:0000256" key="1">
    <source>
        <dbReference type="SAM" id="MobiDB-lite"/>
    </source>
</evidence>
<evidence type="ECO:0000313" key="3">
    <source>
        <dbReference type="Proteomes" id="UP000319836"/>
    </source>
</evidence>
<organism evidence="2 3">
    <name type="scientific">Eiseniibacteriota bacterium</name>
    <dbReference type="NCBI Taxonomy" id="2212470"/>
    <lineage>
        <taxon>Bacteria</taxon>
        <taxon>Candidatus Eiseniibacteriota</taxon>
    </lineage>
</organism>
<accession>A0A538U1D1</accession>
<feature type="region of interest" description="Disordered" evidence="1">
    <location>
        <begin position="1"/>
        <end position="91"/>
    </location>
</feature>
<dbReference type="AlphaFoldDB" id="A0A538U1D1"/>
<sequence>MTDQPDRLSVDHRDDPGEHPGEEDGREGECQWTDRDRKQQDGAARQDAGNRDRSADIADAVGEGTPARRGDEADGREQRDQDADGAEVETR</sequence>
<dbReference type="Proteomes" id="UP000319836">
    <property type="component" value="Unassembled WGS sequence"/>
</dbReference>
<proteinExistence type="predicted"/>
<name>A0A538U1D1_UNCEI</name>
<dbReference type="EMBL" id="VBPA01000284">
    <property type="protein sequence ID" value="TMQ69599.1"/>
    <property type="molecule type" value="Genomic_DNA"/>
</dbReference>
<gene>
    <name evidence="2" type="ORF">E6K80_11145</name>
</gene>
<feature type="compositionally biased region" description="Basic and acidic residues" evidence="1">
    <location>
        <begin position="1"/>
        <end position="40"/>
    </location>
</feature>
<comment type="caution">
    <text evidence="2">The sequence shown here is derived from an EMBL/GenBank/DDBJ whole genome shotgun (WGS) entry which is preliminary data.</text>
</comment>
<feature type="compositionally biased region" description="Basic and acidic residues" evidence="1">
    <location>
        <begin position="66"/>
        <end position="91"/>
    </location>
</feature>
<reference evidence="2 3" key="1">
    <citation type="journal article" date="2019" name="Nat. Microbiol.">
        <title>Mediterranean grassland soil C-N compound turnover is dependent on rainfall and depth, and is mediated by genomically divergent microorganisms.</title>
        <authorList>
            <person name="Diamond S."/>
            <person name="Andeer P.F."/>
            <person name="Li Z."/>
            <person name="Crits-Christoph A."/>
            <person name="Burstein D."/>
            <person name="Anantharaman K."/>
            <person name="Lane K.R."/>
            <person name="Thomas B.C."/>
            <person name="Pan C."/>
            <person name="Northen T.R."/>
            <person name="Banfield J.F."/>
        </authorList>
    </citation>
    <scope>NUCLEOTIDE SEQUENCE [LARGE SCALE GENOMIC DNA]</scope>
    <source>
        <strain evidence="2">WS_10</strain>
    </source>
</reference>
<protein>
    <submittedName>
        <fullName evidence="2">Uncharacterized protein</fullName>
    </submittedName>
</protein>
<evidence type="ECO:0000313" key="2">
    <source>
        <dbReference type="EMBL" id="TMQ69599.1"/>
    </source>
</evidence>